<dbReference type="InterPro" id="IPR027806">
    <property type="entry name" value="HARBI1_dom"/>
</dbReference>
<dbReference type="Proteomes" id="UP000220691">
    <property type="component" value="Unassembled WGS sequence"/>
</dbReference>
<name>A0A9X6YIX3_BACCE</name>
<gene>
    <name evidence="4" type="ORF">CN553_32120</name>
</gene>
<feature type="domain" description="DDE Tnp4" evidence="3">
    <location>
        <begin position="7"/>
        <end position="91"/>
    </location>
</feature>
<evidence type="ECO:0000259" key="3">
    <source>
        <dbReference type="Pfam" id="PF13359"/>
    </source>
</evidence>
<proteinExistence type="predicted"/>
<comment type="cofactor">
    <cofactor evidence="1">
        <name>a divalent metal cation</name>
        <dbReference type="ChEBI" id="CHEBI:60240"/>
    </cofactor>
</comment>
<feature type="non-terminal residue" evidence="4">
    <location>
        <position position="1"/>
    </location>
</feature>
<dbReference type="EMBL" id="NUAN01000394">
    <property type="protein sequence ID" value="PEN74512.1"/>
    <property type="molecule type" value="Genomic_DNA"/>
</dbReference>
<protein>
    <submittedName>
        <fullName evidence="4">IS5/IS1182 family transposase</fullName>
    </submittedName>
</protein>
<evidence type="ECO:0000256" key="2">
    <source>
        <dbReference type="ARBA" id="ARBA00022723"/>
    </source>
</evidence>
<evidence type="ECO:0000313" key="4">
    <source>
        <dbReference type="EMBL" id="PEN74512.1"/>
    </source>
</evidence>
<sequence length="93" mass="10757">LNLMTLDYYSDKKKYHTIKTQILLNQKTKEILYIAQGKGPIHDFRLFKESIGQVIHRKISLLADSGYQGIQKLHAKSRIPKKSSKKCPLTKTE</sequence>
<dbReference type="GO" id="GO:0046872">
    <property type="term" value="F:metal ion binding"/>
    <property type="evidence" value="ECO:0007669"/>
    <property type="project" value="UniProtKB-KW"/>
</dbReference>
<accession>A0A9X6YIX3</accession>
<evidence type="ECO:0000313" key="5">
    <source>
        <dbReference type="Proteomes" id="UP000220691"/>
    </source>
</evidence>
<organism evidence="4 5">
    <name type="scientific">Bacillus cereus</name>
    <dbReference type="NCBI Taxonomy" id="1396"/>
    <lineage>
        <taxon>Bacteria</taxon>
        <taxon>Bacillati</taxon>
        <taxon>Bacillota</taxon>
        <taxon>Bacilli</taxon>
        <taxon>Bacillales</taxon>
        <taxon>Bacillaceae</taxon>
        <taxon>Bacillus</taxon>
        <taxon>Bacillus cereus group</taxon>
    </lineage>
</organism>
<dbReference type="AlphaFoldDB" id="A0A9X6YIX3"/>
<feature type="non-terminal residue" evidence="4">
    <location>
        <position position="93"/>
    </location>
</feature>
<keyword evidence="2" id="KW-0479">Metal-binding</keyword>
<comment type="caution">
    <text evidence="4">The sequence shown here is derived from an EMBL/GenBank/DDBJ whole genome shotgun (WGS) entry which is preliminary data.</text>
</comment>
<dbReference type="RefSeq" id="WP_142947258.1">
    <property type="nucleotide sequence ID" value="NZ_NUAN01000394.1"/>
</dbReference>
<reference evidence="4 5" key="1">
    <citation type="submission" date="2017-09" db="EMBL/GenBank/DDBJ databases">
        <title>Large-scale bioinformatics analysis of Bacillus genomes uncovers conserved roles of natural products in bacterial physiology.</title>
        <authorList>
            <consortium name="Agbiome Team Llc"/>
            <person name="Bleich R.M."/>
            <person name="Kirk G.J."/>
            <person name="Santa Maria K.C."/>
            <person name="Allen S.E."/>
            <person name="Farag S."/>
            <person name="Shank E.A."/>
            <person name="Bowers A."/>
        </authorList>
    </citation>
    <scope>NUCLEOTIDE SEQUENCE [LARGE SCALE GENOMIC DNA]</scope>
    <source>
        <strain evidence="4 5">AFS027647</strain>
    </source>
</reference>
<evidence type="ECO:0000256" key="1">
    <source>
        <dbReference type="ARBA" id="ARBA00001968"/>
    </source>
</evidence>
<dbReference type="Pfam" id="PF13359">
    <property type="entry name" value="DDE_Tnp_4"/>
    <property type="match status" value="1"/>
</dbReference>